<dbReference type="AlphaFoldDB" id="A0A7X0JXF9"/>
<gene>
    <name evidence="2" type="ORF">HNR48_003498</name>
</gene>
<dbReference type="EMBL" id="JACHHT010000003">
    <property type="protein sequence ID" value="MBB6523196.1"/>
    <property type="molecule type" value="Genomic_DNA"/>
</dbReference>
<feature type="domain" description="Insertion element IS402-like" evidence="1">
    <location>
        <begin position="19"/>
        <end position="82"/>
    </location>
</feature>
<evidence type="ECO:0000313" key="3">
    <source>
        <dbReference type="Proteomes" id="UP000528457"/>
    </source>
</evidence>
<protein>
    <submittedName>
        <fullName evidence="2">Transposase</fullName>
    </submittedName>
</protein>
<dbReference type="InterPro" id="IPR052909">
    <property type="entry name" value="Transposase_6_like"/>
</dbReference>
<dbReference type="PANTHER" id="PTHR46637:SF1">
    <property type="entry name" value="BLL5188 PROTEIN"/>
    <property type="match status" value="1"/>
</dbReference>
<comment type="caution">
    <text evidence="2">The sequence shown here is derived from an EMBL/GenBank/DDBJ whole genome shotgun (WGS) entry which is preliminary data.</text>
</comment>
<dbReference type="InterPro" id="IPR025161">
    <property type="entry name" value="IS402-like_dom"/>
</dbReference>
<organism evidence="2 3">
    <name type="scientific">Pseudoteredinibacter isoporae</name>
    <dbReference type="NCBI Taxonomy" id="570281"/>
    <lineage>
        <taxon>Bacteria</taxon>
        <taxon>Pseudomonadati</taxon>
        <taxon>Pseudomonadota</taxon>
        <taxon>Gammaproteobacteria</taxon>
        <taxon>Cellvibrionales</taxon>
        <taxon>Cellvibrionaceae</taxon>
        <taxon>Pseudoteredinibacter</taxon>
    </lineage>
</organism>
<accession>A0A7X0JXF9</accession>
<dbReference type="PANTHER" id="PTHR46637">
    <property type="entry name" value="TIS1421-TRANSPOSASE PROTEIN A"/>
    <property type="match status" value="1"/>
</dbReference>
<reference evidence="2 3" key="1">
    <citation type="submission" date="2020-08" db="EMBL/GenBank/DDBJ databases">
        <title>Genomic Encyclopedia of Type Strains, Phase IV (KMG-IV): sequencing the most valuable type-strain genomes for metagenomic binning, comparative biology and taxonomic classification.</title>
        <authorList>
            <person name="Goeker M."/>
        </authorList>
    </citation>
    <scope>NUCLEOTIDE SEQUENCE [LARGE SCALE GENOMIC DNA]</scope>
    <source>
        <strain evidence="2 3">DSM 22368</strain>
    </source>
</reference>
<dbReference type="Pfam" id="PF13340">
    <property type="entry name" value="DUF4096"/>
    <property type="match status" value="1"/>
</dbReference>
<evidence type="ECO:0000313" key="2">
    <source>
        <dbReference type="EMBL" id="MBB6523196.1"/>
    </source>
</evidence>
<name>A0A7X0JXF9_9GAMM</name>
<dbReference type="InParanoid" id="A0A7X0JXF9"/>
<evidence type="ECO:0000259" key="1">
    <source>
        <dbReference type="Pfam" id="PF13340"/>
    </source>
</evidence>
<keyword evidence="3" id="KW-1185">Reference proteome</keyword>
<proteinExistence type="predicted"/>
<dbReference type="RefSeq" id="WP_166843700.1">
    <property type="nucleotide sequence ID" value="NZ_JAAONY010000003.1"/>
</dbReference>
<sequence length="144" mass="16461">MSRKTHIIDLAFIEESISQFEDILPKPRGKKGQISASQLIGALLYITVHKCPWSKLPKTYGDWRVIYTKADRWARSGLLGNIFKNLAQLHPNLFKITNVKVFFDTPSSKEWIANNIKNTSNNLVLIEEAKGDGYFLWHNVICVS</sequence>
<dbReference type="Proteomes" id="UP000528457">
    <property type="component" value="Unassembled WGS sequence"/>
</dbReference>